<sequence>MTKYSNIDLNMYFGNGHNVSPKHMNKNLNHSLMILYRACAFPF</sequence>
<reference evidence="1" key="2">
    <citation type="journal article" date="2015" name="Data Brief">
        <title>Shoot transcriptome of the giant reed, Arundo donax.</title>
        <authorList>
            <person name="Barrero R.A."/>
            <person name="Guerrero F.D."/>
            <person name="Moolhuijzen P."/>
            <person name="Goolsby J.A."/>
            <person name="Tidwell J."/>
            <person name="Bellgard S.E."/>
            <person name="Bellgard M.I."/>
        </authorList>
    </citation>
    <scope>NUCLEOTIDE SEQUENCE</scope>
    <source>
        <tissue evidence="1">Shoot tissue taken approximately 20 cm above the soil surface</tissue>
    </source>
</reference>
<protein>
    <submittedName>
        <fullName evidence="1">Uncharacterized protein</fullName>
    </submittedName>
</protein>
<proteinExistence type="predicted"/>
<dbReference type="EMBL" id="GBRH01257910">
    <property type="protein sequence ID" value="JAD39985.1"/>
    <property type="molecule type" value="Transcribed_RNA"/>
</dbReference>
<name>A0A0A8ZT82_ARUDO</name>
<reference evidence="1" key="1">
    <citation type="submission" date="2014-09" db="EMBL/GenBank/DDBJ databases">
        <authorList>
            <person name="Magalhaes I.L.F."/>
            <person name="Oliveira U."/>
            <person name="Santos F.R."/>
            <person name="Vidigal T.H.D.A."/>
            <person name="Brescovit A.D."/>
            <person name="Santos A.J."/>
        </authorList>
    </citation>
    <scope>NUCLEOTIDE SEQUENCE</scope>
    <source>
        <tissue evidence="1">Shoot tissue taken approximately 20 cm above the soil surface</tissue>
    </source>
</reference>
<organism evidence="1">
    <name type="scientific">Arundo donax</name>
    <name type="common">Giant reed</name>
    <name type="synonym">Donax arundinaceus</name>
    <dbReference type="NCBI Taxonomy" id="35708"/>
    <lineage>
        <taxon>Eukaryota</taxon>
        <taxon>Viridiplantae</taxon>
        <taxon>Streptophyta</taxon>
        <taxon>Embryophyta</taxon>
        <taxon>Tracheophyta</taxon>
        <taxon>Spermatophyta</taxon>
        <taxon>Magnoliopsida</taxon>
        <taxon>Liliopsida</taxon>
        <taxon>Poales</taxon>
        <taxon>Poaceae</taxon>
        <taxon>PACMAD clade</taxon>
        <taxon>Arundinoideae</taxon>
        <taxon>Arundineae</taxon>
        <taxon>Arundo</taxon>
    </lineage>
</organism>
<evidence type="ECO:0000313" key="1">
    <source>
        <dbReference type="EMBL" id="JAD39985.1"/>
    </source>
</evidence>
<dbReference type="AlphaFoldDB" id="A0A0A8ZT82"/>
<accession>A0A0A8ZT82</accession>